<accession>A0ABP4VW91</accession>
<dbReference type="InterPro" id="IPR050482">
    <property type="entry name" value="Sensor_HK_TwoCompSys"/>
</dbReference>
<feature type="transmembrane region" description="Helical" evidence="5">
    <location>
        <begin position="159"/>
        <end position="183"/>
    </location>
</feature>
<dbReference type="PANTHER" id="PTHR24421">
    <property type="entry name" value="NITRATE/NITRITE SENSOR PROTEIN NARX-RELATED"/>
    <property type="match status" value="1"/>
</dbReference>
<feature type="transmembrane region" description="Helical" evidence="5">
    <location>
        <begin position="438"/>
        <end position="460"/>
    </location>
</feature>
<keyword evidence="8" id="KW-1185">Reference proteome</keyword>
<feature type="compositionally biased region" description="Low complexity" evidence="4">
    <location>
        <begin position="395"/>
        <end position="404"/>
    </location>
</feature>
<evidence type="ECO:0000256" key="5">
    <source>
        <dbReference type="SAM" id="Phobius"/>
    </source>
</evidence>
<gene>
    <name evidence="7" type="ORF">GCM10009681_08030</name>
</gene>
<dbReference type="SUPFAM" id="SSF55874">
    <property type="entry name" value="ATPase domain of HSP90 chaperone/DNA topoisomerase II/histidine kinase"/>
    <property type="match status" value="2"/>
</dbReference>
<dbReference type="PANTHER" id="PTHR24421:SF63">
    <property type="entry name" value="SENSOR HISTIDINE KINASE DESK"/>
    <property type="match status" value="1"/>
</dbReference>
<dbReference type="Gene3D" id="1.20.5.1930">
    <property type="match status" value="2"/>
</dbReference>
<feature type="transmembrane region" description="Helical" evidence="5">
    <location>
        <begin position="131"/>
        <end position="147"/>
    </location>
</feature>
<evidence type="ECO:0000256" key="2">
    <source>
        <dbReference type="ARBA" id="ARBA00022777"/>
    </source>
</evidence>
<feature type="transmembrane region" description="Helical" evidence="5">
    <location>
        <begin position="103"/>
        <end position="124"/>
    </location>
</feature>
<evidence type="ECO:0000313" key="8">
    <source>
        <dbReference type="Proteomes" id="UP001500655"/>
    </source>
</evidence>
<feature type="transmembrane region" description="Helical" evidence="5">
    <location>
        <begin position="467"/>
        <end position="486"/>
    </location>
</feature>
<comment type="caution">
    <text evidence="7">The sequence shown here is derived from an EMBL/GenBank/DDBJ whole genome shotgun (WGS) entry which is preliminary data.</text>
</comment>
<dbReference type="CDD" id="cd16917">
    <property type="entry name" value="HATPase_UhpB-NarQ-NarX-like"/>
    <property type="match status" value="2"/>
</dbReference>
<evidence type="ECO:0000313" key="7">
    <source>
        <dbReference type="EMBL" id="GAA1739574.1"/>
    </source>
</evidence>
<protein>
    <recommendedName>
        <fullName evidence="6">Signal transduction histidine kinase subgroup 3 dimerisation and phosphoacceptor domain-containing protein</fullName>
    </recommendedName>
</protein>
<dbReference type="EMBL" id="BAAALS010000003">
    <property type="protein sequence ID" value="GAA1739574.1"/>
    <property type="molecule type" value="Genomic_DNA"/>
</dbReference>
<sequence>MSRRDPHNPQPSVAGSPAAQSERRAAIRTARGVIAAVVAGYIVNTLLAVHSILHGAALAAFVACSAAAFVLQLAHSTRAPLTWPPRTRAITLSTQAAATLLPFAWVGPQAGALAGFLAGSLLLAVSGPWRWWLFGGVLLAVLLGQWAEGLTAVDIGYGVYFSTLTGLMIYAVSSLVSLVGMLYSARGEMAWMAVARERLRVARDLHDLLGLNLSAITLKGELAYRLLPMAVDRARQELADVLEVAHRALADMRVVAGGDQRMSMAAETETATAMLVSAGIRMTVESDLPELPETLDTVLAIVLREAVTNVLRHSKAERCVIESSVSDGQVRLLIRNDGVAEQSPTDGGSGLANLVGRLNAIGGRLTTARVDQWFELRATAPLPATEGPAPPAPGEPGAAAPAAGPWHRRAGRAITVLVLAGYGILMVVNVLPQDPPGLALLGFAACVSAAVALQVFVALHGPRRRRVGLRVAVVAAQALLIMAPLWWIGAPWGSMGGFVAGSALLLIGGGLRWLLYALVGAAVFVAAVSYGATVEWTAYLTLSTLLTGLVVFGISSLSGLVEQVDQARAELARAAVTRERLQVARQLRTRLGELLSAVSFRAQSAIRSLPAAPADARAEVAEMLDIARVAATNIRTVATGYRDMSLPAELKSAVTGLGSAGILTTVDVPDDQRPGEVDALFAVVLHEAVTNIIRHSAARTCQITIGQAGDRLRLLVTNDGTPDTAEPGAGLHDLAERLRAVGGDLTTEATNGTFRLLAELPDPGRVWKG</sequence>
<feature type="transmembrane region" description="Helical" evidence="5">
    <location>
        <begin position="413"/>
        <end position="432"/>
    </location>
</feature>
<dbReference type="Gene3D" id="3.30.565.10">
    <property type="entry name" value="Histidine kinase-like ATPase, C-terminal domain"/>
    <property type="match status" value="2"/>
</dbReference>
<proteinExistence type="predicted"/>
<dbReference type="RefSeq" id="WP_344076926.1">
    <property type="nucleotide sequence ID" value="NZ_BAAALS010000003.1"/>
</dbReference>
<feature type="region of interest" description="Disordered" evidence="4">
    <location>
        <begin position="1"/>
        <end position="21"/>
    </location>
</feature>
<keyword evidence="5" id="KW-0812">Transmembrane</keyword>
<keyword evidence="5" id="KW-0472">Membrane</keyword>
<dbReference type="InterPro" id="IPR011712">
    <property type="entry name" value="Sig_transdc_His_kin_sub3_dim/P"/>
</dbReference>
<dbReference type="Pfam" id="PF07730">
    <property type="entry name" value="HisKA_3"/>
    <property type="match status" value="1"/>
</dbReference>
<evidence type="ECO:0000256" key="1">
    <source>
        <dbReference type="ARBA" id="ARBA00022679"/>
    </source>
</evidence>
<feature type="transmembrane region" description="Helical" evidence="5">
    <location>
        <begin position="513"/>
        <end position="532"/>
    </location>
</feature>
<reference evidence="8" key="1">
    <citation type="journal article" date="2019" name="Int. J. Syst. Evol. Microbiol.">
        <title>The Global Catalogue of Microorganisms (GCM) 10K type strain sequencing project: providing services to taxonomists for standard genome sequencing and annotation.</title>
        <authorList>
            <consortium name="The Broad Institute Genomics Platform"/>
            <consortium name="The Broad Institute Genome Sequencing Center for Infectious Disease"/>
            <person name="Wu L."/>
            <person name="Ma J."/>
        </authorList>
    </citation>
    <scope>NUCLEOTIDE SEQUENCE [LARGE SCALE GENOMIC DNA]</scope>
    <source>
        <strain evidence="8">JCM 13249</strain>
    </source>
</reference>
<dbReference type="Proteomes" id="UP001500655">
    <property type="component" value="Unassembled WGS sequence"/>
</dbReference>
<feature type="region of interest" description="Disordered" evidence="4">
    <location>
        <begin position="382"/>
        <end position="404"/>
    </location>
</feature>
<dbReference type="InterPro" id="IPR036890">
    <property type="entry name" value="HATPase_C_sf"/>
</dbReference>
<evidence type="ECO:0000259" key="6">
    <source>
        <dbReference type="Pfam" id="PF07730"/>
    </source>
</evidence>
<evidence type="ECO:0000256" key="4">
    <source>
        <dbReference type="SAM" id="MobiDB-lite"/>
    </source>
</evidence>
<organism evidence="7 8">
    <name type="scientific">Luedemannella helvata</name>
    <dbReference type="NCBI Taxonomy" id="349315"/>
    <lineage>
        <taxon>Bacteria</taxon>
        <taxon>Bacillati</taxon>
        <taxon>Actinomycetota</taxon>
        <taxon>Actinomycetes</taxon>
        <taxon>Micromonosporales</taxon>
        <taxon>Micromonosporaceae</taxon>
        <taxon>Luedemannella</taxon>
    </lineage>
</organism>
<keyword evidence="1" id="KW-0808">Transferase</keyword>
<name>A0ABP4VW91_9ACTN</name>
<feature type="transmembrane region" description="Helical" evidence="5">
    <location>
        <begin position="538"/>
        <end position="561"/>
    </location>
</feature>
<keyword evidence="2" id="KW-0418">Kinase</keyword>
<feature type="transmembrane region" description="Helical" evidence="5">
    <location>
        <begin position="30"/>
        <end position="49"/>
    </location>
</feature>
<evidence type="ECO:0000256" key="3">
    <source>
        <dbReference type="ARBA" id="ARBA00023012"/>
    </source>
</evidence>
<keyword evidence="5" id="KW-1133">Transmembrane helix</keyword>
<feature type="domain" description="Signal transduction histidine kinase subgroup 3 dimerisation and phosphoacceptor" evidence="6">
    <location>
        <begin position="197"/>
        <end position="256"/>
    </location>
</feature>
<keyword evidence="3" id="KW-0902">Two-component regulatory system</keyword>